<evidence type="ECO:0000313" key="3">
    <source>
        <dbReference type="Proteomes" id="UP000001025"/>
    </source>
</evidence>
<gene>
    <name evidence="2" type="ordered locus">RB8234</name>
</gene>
<dbReference type="InParanoid" id="Q7UFZ6"/>
<name>Q7UFZ6_RHOBA</name>
<proteinExistence type="predicted"/>
<evidence type="ECO:0000256" key="1">
    <source>
        <dbReference type="SAM" id="MobiDB-lite"/>
    </source>
</evidence>
<feature type="compositionally biased region" description="Basic and acidic residues" evidence="1">
    <location>
        <begin position="330"/>
        <end position="340"/>
    </location>
</feature>
<dbReference type="HOGENOM" id="CLU_683105_0_0_0"/>
<reference evidence="2 3" key="1">
    <citation type="journal article" date="2003" name="Proc. Natl. Acad. Sci. U.S.A.">
        <title>Complete genome sequence of the marine planctomycete Pirellula sp. strain 1.</title>
        <authorList>
            <person name="Gloeckner F.O."/>
            <person name="Kube M."/>
            <person name="Bauer M."/>
            <person name="Teeling H."/>
            <person name="Lombardot T."/>
            <person name="Ludwig W."/>
            <person name="Gade D."/>
            <person name="Beck A."/>
            <person name="Borzym K."/>
            <person name="Heitmann K."/>
            <person name="Rabus R."/>
            <person name="Schlesner H."/>
            <person name="Amann R."/>
            <person name="Reinhardt R."/>
        </authorList>
    </citation>
    <scope>NUCLEOTIDE SEQUENCE [LARGE SCALE GENOMIC DNA]</scope>
    <source>
        <strain evidence="3">DSM 10527 / NCIMB 13988 / SH1</strain>
    </source>
</reference>
<dbReference type="eggNOG" id="ENOG502ZHGF">
    <property type="taxonomic scope" value="Bacteria"/>
</dbReference>
<organism evidence="2 3">
    <name type="scientific">Rhodopirellula baltica (strain DSM 10527 / NCIMB 13988 / SH1)</name>
    <dbReference type="NCBI Taxonomy" id="243090"/>
    <lineage>
        <taxon>Bacteria</taxon>
        <taxon>Pseudomonadati</taxon>
        <taxon>Planctomycetota</taxon>
        <taxon>Planctomycetia</taxon>
        <taxon>Pirellulales</taxon>
        <taxon>Pirellulaceae</taxon>
        <taxon>Rhodopirellula</taxon>
    </lineage>
</organism>
<dbReference type="EMBL" id="BX294147">
    <property type="protein sequence ID" value="CAD78533.1"/>
    <property type="molecule type" value="Genomic_DNA"/>
</dbReference>
<protein>
    <submittedName>
        <fullName evidence="2">Uncharacterized protein</fullName>
    </submittedName>
</protein>
<feature type="region of interest" description="Disordered" evidence="1">
    <location>
        <begin position="330"/>
        <end position="358"/>
    </location>
</feature>
<dbReference type="KEGG" id="rba:RB8234"/>
<dbReference type="EnsemblBacteria" id="CAD78533">
    <property type="protein sequence ID" value="CAD78533"/>
    <property type="gene ID" value="RB8234"/>
</dbReference>
<sequence length="403" mass="44498">MKLPHGISSIACLAFVFGAEELFAAFHVRFDCTRAFLPVGWADFAIGFEVLEGFDHSQCFVDAAAQRQVVDDLVTHNAFLVDQEQTTQCDAAVQQHVVITRDLLVQVGDQWVSGLANATFVAWRVGPCQVSEMAVDRNADNVHAEVFEVLGPVAERDDFGWADESEVEWPEEQQDVLALVIRQLEVVFERAIGHDGGGGEIRGFLGDQNTHGDISFLKRVKRGCEGWMASVAKIRIEHANFGPIGFLTLDEFQVPRCCLISVMGGTVFEDCMQHHIEVHVDRTIVFGLAASHGEAHQTGMIVQIGLAIVQQRVDGFVAAVFGREEDLVGESRHGAHEGSKRGQKHRFVDRRRSRCGRNQDGSSVILAAASIGLNRSPARHRRPPWRVQAAILRADIMPGTQFT</sequence>
<accession>Q7UFZ6</accession>
<keyword evidence="3" id="KW-1185">Reference proteome</keyword>
<dbReference type="Proteomes" id="UP000001025">
    <property type="component" value="Chromosome"/>
</dbReference>
<feature type="compositionally biased region" description="Basic residues" evidence="1">
    <location>
        <begin position="341"/>
        <end position="355"/>
    </location>
</feature>
<dbReference type="AlphaFoldDB" id="Q7UFZ6"/>
<evidence type="ECO:0000313" key="2">
    <source>
        <dbReference type="EMBL" id="CAD78533.1"/>
    </source>
</evidence>